<organism evidence="3 4">
    <name type="scientific">Chryseotalea sanaruensis</name>
    <dbReference type="NCBI Taxonomy" id="2482724"/>
    <lineage>
        <taxon>Bacteria</taxon>
        <taxon>Pseudomonadati</taxon>
        <taxon>Bacteroidota</taxon>
        <taxon>Cytophagia</taxon>
        <taxon>Cytophagales</taxon>
        <taxon>Chryseotaleaceae</taxon>
        <taxon>Chryseotalea</taxon>
    </lineage>
</organism>
<proteinExistence type="predicted"/>
<feature type="transmembrane region" description="Helical" evidence="1">
    <location>
        <begin position="90"/>
        <end position="107"/>
    </location>
</feature>
<dbReference type="SUPFAM" id="SSF103481">
    <property type="entry name" value="Multidrug resistance efflux transporter EmrE"/>
    <property type="match status" value="2"/>
</dbReference>
<feature type="domain" description="EamA" evidence="2">
    <location>
        <begin position="143"/>
        <end position="283"/>
    </location>
</feature>
<keyword evidence="1" id="KW-0812">Transmembrane</keyword>
<dbReference type="Proteomes" id="UP000288227">
    <property type="component" value="Unassembled WGS sequence"/>
</dbReference>
<evidence type="ECO:0000256" key="1">
    <source>
        <dbReference type="SAM" id="Phobius"/>
    </source>
</evidence>
<feature type="transmembrane region" description="Helical" evidence="1">
    <location>
        <begin position="119"/>
        <end position="137"/>
    </location>
</feature>
<dbReference type="PANTHER" id="PTHR22911:SF79">
    <property type="entry name" value="MOBA-LIKE NTP TRANSFERASE DOMAIN-CONTAINING PROTEIN"/>
    <property type="match status" value="1"/>
</dbReference>
<feature type="transmembrane region" description="Helical" evidence="1">
    <location>
        <begin position="12"/>
        <end position="29"/>
    </location>
</feature>
<gene>
    <name evidence="3" type="ORF">SanaruYs_24370</name>
</gene>
<dbReference type="AlphaFoldDB" id="A0A401UBD8"/>
<name>A0A401UBD8_9BACT</name>
<evidence type="ECO:0000313" key="3">
    <source>
        <dbReference type="EMBL" id="GCC52201.1"/>
    </source>
</evidence>
<comment type="caution">
    <text evidence="3">The sequence shown here is derived from an EMBL/GenBank/DDBJ whole genome shotgun (WGS) entry which is preliminary data.</text>
</comment>
<keyword evidence="1" id="KW-1133">Transmembrane helix</keyword>
<feature type="transmembrane region" description="Helical" evidence="1">
    <location>
        <begin position="174"/>
        <end position="197"/>
    </location>
</feature>
<evidence type="ECO:0000313" key="4">
    <source>
        <dbReference type="Proteomes" id="UP000288227"/>
    </source>
</evidence>
<feature type="transmembrane region" description="Helical" evidence="1">
    <location>
        <begin position="209"/>
        <end position="227"/>
    </location>
</feature>
<feature type="transmembrane region" description="Helical" evidence="1">
    <location>
        <begin position="65"/>
        <end position="84"/>
    </location>
</feature>
<dbReference type="InterPro" id="IPR037185">
    <property type="entry name" value="EmrE-like"/>
</dbReference>
<sequence length="299" mass="32830">MASTVDYVKLHFIIFLWGFTAILGLFIKIPAIELVVLRTLTAAVGMGLLIVLLKQNFKVPAGYLPKLILVGFVVAAHWITFFASARVSNASVSLVGIATGSLWASVLDPLFTKRKVRGYEVLLGSLVIVGLYVIFSFDFNYPLGLALGVLSGFLSALFFALNQRLGRSVGTYQITFFEMFGACIGSVIYLGFHTAVVDTAYAVNFNADWVDWICILILGIVCTVYAFSVSVDLMKRLSVFFMQLSLNLEPVYGIILAVLIFGSTEKMNIQFYLGTLIILMAVAGYPVLKRKFNPDPLLG</sequence>
<dbReference type="OrthoDB" id="9150437at2"/>
<evidence type="ECO:0000259" key="2">
    <source>
        <dbReference type="Pfam" id="PF00892"/>
    </source>
</evidence>
<feature type="transmembrane region" description="Helical" evidence="1">
    <location>
        <begin position="143"/>
        <end position="162"/>
    </location>
</feature>
<feature type="transmembrane region" description="Helical" evidence="1">
    <location>
        <begin position="35"/>
        <end position="53"/>
    </location>
</feature>
<dbReference type="GO" id="GO:0016020">
    <property type="term" value="C:membrane"/>
    <property type="evidence" value="ECO:0007669"/>
    <property type="project" value="InterPro"/>
</dbReference>
<dbReference type="PANTHER" id="PTHR22911">
    <property type="entry name" value="ACYL-MALONYL CONDENSING ENZYME-RELATED"/>
    <property type="match status" value="1"/>
</dbReference>
<dbReference type="InterPro" id="IPR000620">
    <property type="entry name" value="EamA_dom"/>
</dbReference>
<dbReference type="Pfam" id="PF00892">
    <property type="entry name" value="EamA"/>
    <property type="match status" value="1"/>
</dbReference>
<keyword evidence="4" id="KW-1185">Reference proteome</keyword>
<protein>
    <submittedName>
        <fullName evidence="3">EamA/RhaT family transporter</fullName>
    </submittedName>
</protein>
<feature type="transmembrane region" description="Helical" evidence="1">
    <location>
        <begin position="269"/>
        <end position="288"/>
    </location>
</feature>
<feature type="transmembrane region" description="Helical" evidence="1">
    <location>
        <begin position="239"/>
        <end position="263"/>
    </location>
</feature>
<reference evidence="3 4" key="1">
    <citation type="submission" date="2018-11" db="EMBL/GenBank/DDBJ databases">
        <title>Chryseotalea sanarue gen. nov., sp., nov., a member of the family Cytophagaceae, isolated from a brackish lake in Hamamatsu Japan.</title>
        <authorList>
            <person name="Maejima Y."/>
            <person name="Iino T."/>
            <person name="Muraguchi Y."/>
            <person name="Fukuda K."/>
            <person name="Ohkuma M."/>
            <person name="Moriuchi R."/>
            <person name="Dohra H."/>
            <person name="Kimbara K."/>
            <person name="Shintani M."/>
        </authorList>
    </citation>
    <scope>NUCLEOTIDE SEQUENCE [LARGE SCALE GENOMIC DNA]</scope>
    <source>
        <strain evidence="3 4">Ys</strain>
    </source>
</reference>
<accession>A0A401UBD8</accession>
<dbReference type="EMBL" id="BHXQ01000004">
    <property type="protein sequence ID" value="GCC52201.1"/>
    <property type="molecule type" value="Genomic_DNA"/>
</dbReference>
<dbReference type="RefSeq" id="WP_127122846.1">
    <property type="nucleotide sequence ID" value="NZ_BHXQ01000004.1"/>
</dbReference>
<keyword evidence="1" id="KW-0472">Membrane</keyword>